<keyword evidence="6" id="KW-0804">Transcription</keyword>
<dbReference type="KEGG" id="dcr:108207787"/>
<keyword evidence="3" id="KW-0611">Plant defense</keyword>
<dbReference type="GO" id="GO:0005634">
    <property type="term" value="C:nucleus"/>
    <property type="evidence" value="ECO:0007669"/>
    <property type="project" value="UniProtKB-SubCell"/>
</dbReference>
<protein>
    <submittedName>
        <fullName evidence="9">Uncharacterized protein</fullName>
    </submittedName>
</protein>
<evidence type="ECO:0000256" key="7">
    <source>
        <dbReference type="ARBA" id="ARBA00023242"/>
    </source>
</evidence>
<evidence type="ECO:0000313" key="9">
    <source>
        <dbReference type="EMBL" id="WOG89820.1"/>
    </source>
</evidence>
<name>A0A161XJ02_DAUCS</name>
<dbReference type="Gene3D" id="3.30.730.10">
    <property type="entry name" value="AP2/ERF domain"/>
    <property type="match status" value="1"/>
</dbReference>
<accession>A0A161XJ02</accession>
<dbReference type="OrthoDB" id="1931494at2759"/>
<keyword evidence="5" id="KW-0238">DNA-binding</keyword>
<dbReference type="InterPro" id="IPR001471">
    <property type="entry name" value="AP2/ERF_dom"/>
</dbReference>
<dbReference type="PROSITE" id="PS51032">
    <property type="entry name" value="AP2_ERF"/>
    <property type="match status" value="1"/>
</dbReference>
<evidence type="ECO:0000256" key="2">
    <source>
        <dbReference type="ARBA" id="ARBA00022745"/>
    </source>
</evidence>
<gene>
    <name evidence="9" type="ORF">DCAR_0209059</name>
</gene>
<dbReference type="InterPro" id="IPR036955">
    <property type="entry name" value="AP2/ERF_dom_sf"/>
</dbReference>
<dbReference type="EMBL" id="CP093344">
    <property type="protein sequence ID" value="WOG89820.1"/>
    <property type="molecule type" value="Genomic_DNA"/>
</dbReference>
<comment type="subcellular location">
    <subcellularLocation>
        <location evidence="1">Nucleus</location>
    </subcellularLocation>
</comment>
<sequence>MASKENAAESSKAVAASLNGEESSKTLQPCGSGQNVRYRGVRKRPWGKYGAEIRDPETQIYIWLGTFDTAEQAARAYDAAARELRGDKAITNFPTPEANQKSTLESSGRERFAAALNPYLAAHNGGVGSSLGYGSGYGLPFTYPEFRANLIASWSDFVSSSSRVDVNPARKGLDIDLNLPPPSDY</sequence>
<keyword evidence="2" id="KW-0936">Ethylene signaling pathway</keyword>
<evidence type="ECO:0000256" key="1">
    <source>
        <dbReference type="ARBA" id="ARBA00004123"/>
    </source>
</evidence>
<dbReference type="GO" id="GO:0003677">
    <property type="term" value="F:DNA binding"/>
    <property type="evidence" value="ECO:0007669"/>
    <property type="project" value="UniProtKB-KW"/>
</dbReference>
<dbReference type="PANTHER" id="PTHR31677">
    <property type="entry name" value="AP2 DOMAIN CLASS TRANSCRIPTION FACTOR"/>
    <property type="match status" value="1"/>
</dbReference>
<dbReference type="GO" id="GO:0009873">
    <property type="term" value="P:ethylene-activated signaling pathway"/>
    <property type="evidence" value="ECO:0007669"/>
    <property type="project" value="UniProtKB-KW"/>
</dbReference>
<dbReference type="SUPFAM" id="SSF54171">
    <property type="entry name" value="DNA-binding domain"/>
    <property type="match status" value="1"/>
</dbReference>
<organism evidence="9 10">
    <name type="scientific">Daucus carota subsp. sativus</name>
    <name type="common">Carrot</name>
    <dbReference type="NCBI Taxonomy" id="79200"/>
    <lineage>
        <taxon>Eukaryota</taxon>
        <taxon>Viridiplantae</taxon>
        <taxon>Streptophyta</taxon>
        <taxon>Embryophyta</taxon>
        <taxon>Tracheophyta</taxon>
        <taxon>Spermatophyta</taxon>
        <taxon>Magnoliopsida</taxon>
        <taxon>eudicotyledons</taxon>
        <taxon>Gunneridae</taxon>
        <taxon>Pentapetalae</taxon>
        <taxon>asterids</taxon>
        <taxon>campanulids</taxon>
        <taxon>Apiales</taxon>
        <taxon>Apiaceae</taxon>
        <taxon>Apioideae</taxon>
        <taxon>Scandiceae</taxon>
        <taxon>Daucinae</taxon>
        <taxon>Daucus</taxon>
        <taxon>Daucus sect. Daucus</taxon>
    </lineage>
</organism>
<dbReference type="AlphaFoldDB" id="A0A161XJ02"/>
<dbReference type="GO" id="GO:0006952">
    <property type="term" value="P:defense response"/>
    <property type="evidence" value="ECO:0007669"/>
    <property type="project" value="UniProtKB-KW"/>
</dbReference>
<dbReference type="GO" id="GO:0003700">
    <property type="term" value="F:DNA-binding transcription factor activity"/>
    <property type="evidence" value="ECO:0007669"/>
    <property type="project" value="InterPro"/>
</dbReference>
<evidence type="ECO:0000256" key="3">
    <source>
        <dbReference type="ARBA" id="ARBA00022821"/>
    </source>
</evidence>
<dbReference type="PRINTS" id="PR00367">
    <property type="entry name" value="ETHRSPELEMNT"/>
</dbReference>
<feature type="region of interest" description="Disordered" evidence="8">
    <location>
        <begin position="1"/>
        <end position="36"/>
    </location>
</feature>
<dbReference type="Pfam" id="PF00847">
    <property type="entry name" value="AP2"/>
    <property type="match status" value="1"/>
</dbReference>
<dbReference type="SMART" id="SM00380">
    <property type="entry name" value="AP2"/>
    <property type="match status" value="1"/>
</dbReference>
<reference evidence="9" key="2">
    <citation type="submission" date="2022-03" db="EMBL/GenBank/DDBJ databases">
        <title>Draft title - Genomic analysis of global carrot germplasm unveils the trajectory of domestication and the origin of high carotenoid orange carrot.</title>
        <authorList>
            <person name="Iorizzo M."/>
            <person name="Ellison S."/>
            <person name="Senalik D."/>
            <person name="Macko-Podgorni A."/>
            <person name="Grzebelus D."/>
            <person name="Bostan H."/>
            <person name="Rolling W."/>
            <person name="Curaba J."/>
            <person name="Simon P."/>
        </authorList>
    </citation>
    <scope>NUCLEOTIDE SEQUENCE</scope>
    <source>
        <tissue evidence="9">Leaf</tissue>
    </source>
</reference>
<evidence type="ECO:0000256" key="5">
    <source>
        <dbReference type="ARBA" id="ARBA00023125"/>
    </source>
</evidence>
<evidence type="ECO:0000256" key="4">
    <source>
        <dbReference type="ARBA" id="ARBA00023015"/>
    </source>
</evidence>
<keyword evidence="4" id="KW-0805">Transcription regulation</keyword>
<proteinExistence type="predicted"/>
<evidence type="ECO:0000256" key="8">
    <source>
        <dbReference type="SAM" id="MobiDB-lite"/>
    </source>
</evidence>
<keyword evidence="7" id="KW-0539">Nucleus</keyword>
<dbReference type="FunFam" id="3.30.730.10:FF:000001">
    <property type="entry name" value="Ethylene-responsive transcription factor 2"/>
    <property type="match status" value="1"/>
</dbReference>
<feature type="compositionally biased region" description="Low complexity" evidence="8">
    <location>
        <begin position="1"/>
        <end position="17"/>
    </location>
</feature>
<reference evidence="9" key="1">
    <citation type="journal article" date="2016" name="Nat. Genet.">
        <title>A high-quality carrot genome assembly provides new insights into carotenoid accumulation and asterid genome evolution.</title>
        <authorList>
            <person name="Iorizzo M."/>
            <person name="Ellison S."/>
            <person name="Senalik D."/>
            <person name="Zeng P."/>
            <person name="Satapoomin P."/>
            <person name="Huang J."/>
            <person name="Bowman M."/>
            <person name="Iovene M."/>
            <person name="Sanseverino W."/>
            <person name="Cavagnaro P."/>
            <person name="Yildiz M."/>
            <person name="Macko-Podgorni A."/>
            <person name="Moranska E."/>
            <person name="Grzebelus E."/>
            <person name="Grzebelus D."/>
            <person name="Ashrafi H."/>
            <person name="Zheng Z."/>
            <person name="Cheng S."/>
            <person name="Spooner D."/>
            <person name="Van Deynze A."/>
            <person name="Simon P."/>
        </authorList>
    </citation>
    <scope>NUCLEOTIDE SEQUENCE</scope>
    <source>
        <tissue evidence="9">Leaf</tissue>
    </source>
</reference>
<dbReference type="Proteomes" id="UP000077755">
    <property type="component" value="Chromosome 2"/>
</dbReference>
<evidence type="ECO:0000313" key="10">
    <source>
        <dbReference type="Proteomes" id="UP000077755"/>
    </source>
</evidence>
<dbReference type="InterPro" id="IPR016177">
    <property type="entry name" value="DNA-bd_dom_sf"/>
</dbReference>
<evidence type="ECO:0000256" key="6">
    <source>
        <dbReference type="ARBA" id="ARBA00023163"/>
    </source>
</evidence>
<feature type="compositionally biased region" description="Polar residues" evidence="8">
    <location>
        <begin position="25"/>
        <end position="35"/>
    </location>
</feature>
<dbReference type="CDD" id="cd00018">
    <property type="entry name" value="AP2"/>
    <property type="match status" value="1"/>
</dbReference>
<dbReference type="PANTHER" id="PTHR31677:SF231">
    <property type="entry name" value="ETHYLENE-RESPONSIVE TRANSCRIPTION FACTOR 4"/>
    <property type="match status" value="1"/>
</dbReference>
<dbReference type="Gramene" id="KZN07179">
    <property type="protein sequence ID" value="KZN07179"/>
    <property type="gene ID" value="DCAR_008016"/>
</dbReference>
<keyword evidence="10" id="KW-1185">Reference proteome</keyword>